<comment type="caution">
    <text evidence="2">The sequence shown here is derived from an EMBL/GenBank/DDBJ whole genome shotgun (WGS) entry which is preliminary data.</text>
</comment>
<gene>
    <name evidence="2" type="ORF">Afe05nite_47560</name>
</gene>
<dbReference type="Gene3D" id="3.40.50.1820">
    <property type="entry name" value="alpha/beta hydrolase"/>
    <property type="match status" value="1"/>
</dbReference>
<feature type="domain" description="AB hydrolase-1" evidence="1">
    <location>
        <begin position="25"/>
        <end position="284"/>
    </location>
</feature>
<sequence length="310" mass="32854">MMVVETLPVNGIDICVETFGEPADPALLLIAGGASSMDWWEDEFCRRLAAGGRHVIRYDHRDTGRSTAFPPGAPPYSGADLAHDALGVLDGLGIHRAHVVGLSMGGALAQRIAVERPHRVLSLTLMSTTAISGADLDGDAASAAPEAIHDDPPAPEATAAALPPAEGTAPGDLTAPDWSDRKSAVRRMIKDIKDLGGLFTADEAHLRRLAERVYDRTEDMAATQQNHWLCPAGPPTRKPLCGISAPTLILHGTADPMFGAEHAHALAAEIPGSRLVWLEGVGHEFPPAAVWQQVIDEIIGHEPVRGRQPA</sequence>
<dbReference type="InterPro" id="IPR050471">
    <property type="entry name" value="AB_hydrolase"/>
</dbReference>
<evidence type="ECO:0000313" key="2">
    <source>
        <dbReference type="EMBL" id="GIE12916.1"/>
    </source>
</evidence>
<name>A0A919MAT2_9ACTN</name>
<dbReference type="PANTHER" id="PTHR43433:SF5">
    <property type="entry name" value="AB HYDROLASE-1 DOMAIN-CONTAINING PROTEIN"/>
    <property type="match status" value="1"/>
</dbReference>
<protein>
    <recommendedName>
        <fullName evidence="1">AB hydrolase-1 domain-containing protein</fullName>
    </recommendedName>
</protein>
<dbReference type="InterPro" id="IPR029058">
    <property type="entry name" value="AB_hydrolase_fold"/>
</dbReference>
<evidence type="ECO:0000259" key="1">
    <source>
        <dbReference type="Pfam" id="PF00561"/>
    </source>
</evidence>
<dbReference type="PANTHER" id="PTHR43433">
    <property type="entry name" value="HYDROLASE, ALPHA/BETA FOLD FAMILY PROTEIN"/>
    <property type="match status" value="1"/>
</dbReference>
<dbReference type="EMBL" id="BOMM01000044">
    <property type="protein sequence ID" value="GIE12916.1"/>
    <property type="molecule type" value="Genomic_DNA"/>
</dbReference>
<reference evidence="2" key="1">
    <citation type="submission" date="2021-01" db="EMBL/GenBank/DDBJ databases">
        <title>Whole genome shotgun sequence of Actinoplanes ferrugineus NBRC 15555.</title>
        <authorList>
            <person name="Komaki H."/>
            <person name="Tamura T."/>
        </authorList>
    </citation>
    <scope>NUCLEOTIDE SEQUENCE</scope>
    <source>
        <strain evidence="2">NBRC 15555</strain>
    </source>
</reference>
<evidence type="ECO:0000313" key="3">
    <source>
        <dbReference type="Proteomes" id="UP000598174"/>
    </source>
</evidence>
<dbReference type="InterPro" id="IPR000073">
    <property type="entry name" value="AB_hydrolase_1"/>
</dbReference>
<organism evidence="2 3">
    <name type="scientific">Paractinoplanes ferrugineus</name>
    <dbReference type="NCBI Taxonomy" id="113564"/>
    <lineage>
        <taxon>Bacteria</taxon>
        <taxon>Bacillati</taxon>
        <taxon>Actinomycetota</taxon>
        <taxon>Actinomycetes</taxon>
        <taxon>Micromonosporales</taxon>
        <taxon>Micromonosporaceae</taxon>
        <taxon>Paractinoplanes</taxon>
    </lineage>
</organism>
<accession>A0A919MAT2</accession>
<proteinExistence type="predicted"/>
<keyword evidence="3" id="KW-1185">Reference proteome</keyword>
<dbReference type="Pfam" id="PF00561">
    <property type="entry name" value="Abhydrolase_1"/>
    <property type="match status" value="1"/>
</dbReference>
<dbReference type="GO" id="GO:0046503">
    <property type="term" value="P:glycerolipid catabolic process"/>
    <property type="evidence" value="ECO:0007669"/>
    <property type="project" value="TreeGrafter"/>
</dbReference>
<dbReference type="SUPFAM" id="SSF53474">
    <property type="entry name" value="alpha/beta-Hydrolases"/>
    <property type="match status" value="1"/>
</dbReference>
<dbReference type="AlphaFoldDB" id="A0A919MAT2"/>
<dbReference type="Proteomes" id="UP000598174">
    <property type="component" value="Unassembled WGS sequence"/>
</dbReference>
<dbReference type="GO" id="GO:0004806">
    <property type="term" value="F:triacylglycerol lipase activity"/>
    <property type="evidence" value="ECO:0007669"/>
    <property type="project" value="TreeGrafter"/>
</dbReference>